<dbReference type="OrthoDB" id="6454978at2"/>
<protein>
    <recommendedName>
        <fullName evidence="4">YibL family ribosome-associated protein</fullName>
    </recommendedName>
</protein>
<comment type="caution">
    <text evidence="2">The sequence shown here is derived from an EMBL/GenBank/DDBJ whole genome shotgun (WGS) entry which is preliminary data.</text>
</comment>
<dbReference type="Pfam" id="PF10928">
    <property type="entry name" value="DUF2810"/>
    <property type="match status" value="1"/>
</dbReference>
<organism evidence="2 3">
    <name type="scientific">Photobacterium swingsii</name>
    <dbReference type="NCBI Taxonomy" id="680026"/>
    <lineage>
        <taxon>Bacteria</taxon>
        <taxon>Pseudomonadati</taxon>
        <taxon>Pseudomonadota</taxon>
        <taxon>Gammaproteobacteria</taxon>
        <taxon>Vibrionales</taxon>
        <taxon>Vibrionaceae</taxon>
        <taxon>Photobacterium</taxon>
    </lineage>
</organism>
<dbReference type="Proteomes" id="UP000240481">
    <property type="component" value="Unassembled WGS sequence"/>
</dbReference>
<dbReference type="AlphaFoldDB" id="A0A2T3P8T8"/>
<evidence type="ECO:0000313" key="2">
    <source>
        <dbReference type="EMBL" id="PSW25277.1"/>
    </source>
</evidence>
<evidence type="ECO:0008006" key="4">
    <source>
        <dbReference type="Google" id="ProtNLM"/>
    </source>
</evidence>
<evidence type="ECO:0000313" key="3">
    <source>
        <dbReference type="Proteomes" id="UP000240481"/>
    </source>
</evidence>
<dbReference type="STRING" id="680026.AB733_02395"/>
<dbReference type="Gene3D" id="3.30.1370.150">
    <property type="entry name" value="Uncharacterised protein PF10928, DUF2810"/>
    <property type="match status" value="1"/>
</dbReference>
<keyword evidence="3" id="KW-1185">Reference proteome</keyword>
<proteinExistence type="predicted"/>
<dbReference type="NCBIfam" id="NF008244">
    <property type="entry name" value="PRK11020.1"/>
    <property type="match status" value="1"/>
</dbReference>
<sequence>MNLKQELQNLNNRLDKCRNKLAAAKSRNDQPVVNQFKNEVAKLEKQRDSIKNIQSRQANDKGNDIKSMPFNRALTKAEQADMGKLKKSVKGLVVVHPMTAIGREMKIKEVTGFANKPF</sequence>
<name>A0A2T3P8T8_9GAMM</name>
<dbReference type="EMBL" id="PYLZ01000003">
    <property type="protein sequence ID" value="PSW25277.1"/>
    <property type="molecule type" value="Genomic_DNA"/>
</dbReference>
<evidence type="ECO:0000256" key="1">
    <source>
        <dbReference type="SAM" id="MobiDB-lite"/>
    </source>
</evidence>
<dbReference type="RefSeq" id="WP_107302542.1">
    <property type="nucleotide sequence ID" value="NZ_AP024853.1"/>
</dbReference>
<accession>A0A2T3P8T8</accession>
<feature type="region of interest" description="Disordered" evidence="1">
    <location>
        <begin position="47"/>
        <end position="67"/>
    </location>
</feature>
<dbReference type="InterPro" id="IPR021230">
    <property type="entry name" value="DUF2810"/>
</dbReference>
<gene>
    <name evidence="2" type="ORF">C9I94_06355</name>
</gene>
<reference evidence="2 3" key="1">
    <citation type="submission" date="2018-01" db="EMBL/GenBank/DDBJ databases">
        <title>Whole genome sequencing of Histamine producing bacteria.</title>
        <authorList>
            <person name="Butler K."/>
        </authorList>
    </citation>
    <scope>NUCLEOTIDE SEQUENCE [LARGE SCALE GENOMIC DNA]</scope>
    <source>
        <strain evidence="2 3">DSM 24669</strain>
    </source>
</reference>